<sequence>MATISNPPIPAASLLFLLLADVIPAAVTCPASCRCAGTHVTCHSHLTHVPADVPVQTTWLDLSHNNLTSLDGRTLSHLVHLRRLNLYGNSVRSVADDTFTNLTNLQSVNLGYNRLAHLNPEVVTALRNVRSVYLSGNPWRCDCHLAHLITWLRTLAAVQQGRWGPTCASPSQLHHKPLTQVDPQTLCPTTTPVDAKATTGEVLTHTGTELTTISTYRRLSAATSSGSVPPTASARAGCGESDVLKNITVSDTAVQWQTSSPDVTRFHVTYEAPGVASRRTRVLQRQRDRFTLDGLARNTSYVICVYLGRRCTLRNATCVQVMTASAPHLDSRIVPPHGPGGRTAAGVMAAVGIVSTALLITVFLRQTGVMTSCSLRVGSGEGGADLHNVNIRQTSTCSILREGQESLVRGQ</sequence>
<dbReference type="AlphaFoldDB" id="C3Z0A1"/>
<evidence type="ECO:0000256" key="8">
    <source>
        <dbReference type="ARBA" id="ARBA00023157"/>
    </source>
</evidence>
<evidence type="ECO:0000256" key="9">
    <source>
        <dbReference type="ARBA" id="ARBA00023180"/>
    </source>
</evidence>
<evidence type="ECO:0000256" key="7">
    <source>
        <dbReference type="ARBA" id="ARBA00023136"/>
    </source>
</evidence>
<feature type="domain" description="LRRNT" evidence="12">
    <location>
        <begin position="28"/>
        <end position="59"/>
    </location>
</feature>
<evidence type="ECO:0000256" key="1">
    <source>
        <dbReference type="ARBA" id="ARBA00004167"/>
    </source>
</evidence>
<keyword evidence="9" id="KW-0325">Glycoprotein</keyword>
<dbReference type="InterPro" id="IPR000483">
    <property type="entry name" value="Cys-rich_flank_reg_C"/>
</dbReference>
<accession>C3Z0A1</accession>
<dbReference type="InterPro" id="IPR036116">
    <property type="entry name" value="FN3_sf"/>
</dbReference>
<dbReference type="SMART" id="SM00082">
    <property type="entry name" value="LRRCT"/>
    <property type="match status" value="1"/>
</dbReference>
<organism>
    <name type="scientific">Branchiostoma floridae</name>
    <name type="common">Florida lancelet</name>
    <name type="synonym">Amphioxus</name>
    <dbReference type="NCBI Taxonomy" id="7739"/>
    <lineage>
        <taxon>Eukaryota</taxon>
        <taxon>Metazoa</taxon>
        <taxon>Chordata</taxon>
        <taxon>Cephalochordata</taxon>
        <taxon>Leptocardii</taxon>
        <taxon>Amphioxiformes</taxon>
        <taxon>Branchiostomatidae</taxon>
        <taxon>Branchiostoma</taxon>
    </lineage>
</organism>
<dbReference type="EMBL" id="GG666568">
    <property type="protein sequence ID" value="EEN53949.1"/>
    <property type="molecule type" value="Genomic_DNA"/>
</dbReference>
<dbReference type="GO" id="GO:0016020">
    <property type="term" value="C:membrane"/>
    <property type="evidence" value="ECO:0007669"/>
    <property type="project" value="UniProtKB-SubCell"/>
</dbReference>
<keyword evidence="6 10" id="KW-1133">Transmembrane helix</keyword>
<dbReference type="SMART" id="SM00369">
    <property type="entry name" value="LRR_TYP"/>
    <property type="match status" value="3"/>
</dbReference>
<dbReference type="PANTHER" id="PTHR24365:SF541">
    <property type="entry name" value="PROTEIN TOLL-RELATED"/>
    <property type="match status" value="1"/>
</dbReference>
<protein>
    <recommendedName>
        <fullName evidence="15">Fibronectin type-III domain-containing protein</fullName>
    </recommendedName>
</protein>
<keyword evidence="2" id="KW-0433">Leucine-rich repeat</keyword>
<dbReference type="InterPro" id="IPR003961">
    <property type="entry name" value="FN3_dom"/>
</dbReference>
<evidence type="ECO:0000259" key="13">
    <source>
        <dbReference type="SMART" id="SM00082"/>
    </source>
</evidence>
<proteinExistence type="predicted"/>
<comment type="subcellular location">
    <subcellularLocation>
        <location evidence="1">Membrane</location>
        <topology evidence="1">Single-pass membrane protein</topology>
    </subcellularLocation>
</comment>
<gene>
    <name evidence="14" type="ORF">BRAFLDRAFT_79821</name>
</gene>
<dbReference type="InterPro" id="IPR000372">
    <property type="entry name" value="LRRNT"/>
</dbReference>
<keyword evidence="3 10" id="KW-0812">Transmembrane</keyword>
<evidence type="ECO:0000256" key="6">
    <source>
        <dbReference type="ARBA" id="ARBA00022989"/>
    </source>
</evidence>
<dbReference type="SUPFAM" id="SSF49265">
    <property type="entry name" value="Fibronectin type III"/>
    <property type="match status" value="1"/>
</dbReference>
<evidence type="ECO:0000256" key="11">
    <source>
        <dbReference type="SAM" id="SignalP"/>
    </source>
</evidence>
<dbReference type="Pfam" id="PF00560">
    <property type="entry name" value="LRR_1"/>
    <property type="match status" value="1"/>
</dbReference>
<dbReference type="InterPro" id="IPR003591">
    <property type="entry name" value="Leu-rich_rpt_typical-subtyp"/>
</dbReference>
<keyword evidence="5" id="KW-0677">Repeat</keyword>
<feature type="transmembrane region" description="Helical" evidence="10">
    <location>
        <begin position="344"/>
        <end position="364"/>
    </location>
</feature>
<keyword evidence="8" id="KW-1015">Disulfide bond</keyword>
<reference evidence="14" key="1">
    <citation type="journal article" date="2008" name="Nature">
        <title>The amphioxus genome and the evolution of the chordate karyotype.</title>
        <authorList>
            <consortium name="US DOE Joint Genome Institute (JGI-PGF)"/>
            <person name="Putnam N.H."/>
            <person name="Butts T."/>
            <person name="Ferrier D.E.K."/>
            <person name="Furlong R.F."/>
            <person name="Hellsten U."/>
            <person name="Kawashima T."/>
            <person name="Robinson-Rechavi M."/>
            <person name="Shoguchi E."/>
            <person name="Terry A."/>
            <person name="Yu J.-K."/>
            <person name="Benito-Gutierrez E.L."/>
            <person name="Dubchak I."/>
            <person name="Garcia-Fernandez J."/>
            <person name="Gibson-Brown J.J."/>
            <person name="Grigoriev I.V."/>
            <person name="Horton A.C."/>
            <person name="de Jong P.J."/>
            <person name="Jurka J."/>
            <person name="Kapitonov V.V."/>
            <person name="Kohara Y."/>
            <person name="Kuroki Y."/>
            <person name="Lindquist E."/>
            <person name="Lucas S."/>
            <person name="Osoegawa K."/>
            <person name="Pennacchio L.A."/>
            <person name="Salamov A.A."/>
            <person name="Satou Y."/>
            <person name="Sauka-Spengler T."/>
            <person name="Schmutz J."/>
            <person name="Shin-I T."/>
            <person name="Toyoda A."/>
            <person name="Bronner-Fraser M."/>
            <person name="Fujiyama A."/>
            <person name="Holland L.Z."/>
            <person name="Holland P.W.H."/>
            <person name="Satoh N."/>
            <person name="Rokhsar D.S."/>
        </authorList>
    </citation>
    <scope>NUCLEOTIDE SEQUENCE [LARGE SCALE GENOMIC DNA]</scope>
    <source>
        <strain evidence="14">S238N-H82</strain>
        <tissue evidence="14">Testes</tissue>
    </source>
</reference>
<name>C3Z0A1_BRAFL</name>
<dbReference type="InterPro" id="IPR032675">
    <property type="entry name" value="LRR_dom_sf"/>
</dbReference>
<dbReference type="InterPro" id="IPR001611">
    <property type="entry name" value="Leu-rich_rpt"/>
</dbReference>
<dbReference type="eggNOG" id="KOG4237">
    <property type="taxonomic scope" value="Eukaryota"/>
</dbReference>
<evidence type="ECO:0000256" key="10">
    <source>
        <dbReference type="SAM" id="Phobius"/>
    </source>
</evidence>
<feature type="chain" id="PRO_5002934027" description="Fibronectin type-III domain-containing protein" evidence="11">
    <location>
        <begin position="26"/>
        <end position="411"/>
    </location>
</feature>
<dbReference type="InterPro" id="IPR013783">
    <property type="entry name" value="Ig-like_fold"/>
</dbReference>
<dbReference type="Pfam" id="PF13855">
    <property type="entry name" value="LRR_8"/>
    <property type="match status" value="1"/>
</dbReference>
<dbReference type="Gene3D" id="2.60.40.10">
    <property type="entry name" value="Immunoglobulins"/>
    <property type="match status" value="1"/>
</dbReference>
<evidence type="ECO:0000313" key="14">
    <source>
        <dbReference type="EMBL" id="EEN53949.1"/>
    </source>
</evidence>
<keyword evidence="4 11" id="KW-0732">Signal</keyword>
<dbReference type="InParanoid" id="C3Z0A1"/>
<dbReference type="SMART" id="SM00013">
    <property type="entry name" value="LRRNT"/>
    <property type="match status" value="1"/>
</dbReference>
<evidence type="ECO:0000256" key="4">
    <source>
        <dbReference type="ARBA" id="ARBA00022729"/>
    </source>
</evidence>
<keyword evidence="7 10" id="KW-0472">Membrane</keyword>
<evidence type="ECO:0000256" key="5">
    <source>
        <dbReference type="ARBA" id="ARBA00022737"/>
    </source>
</evidence>
<evidence type="ECO:0000259" key="12">
    <source>
        <dbReference type="SMART" id="SM00013"/>
    </source>
</evidence>
<feature type="domain" description="LRRCT" evidence="13">
    <location>
        <begin position="137"/>
        <end position="188"/>
    </location>
</feature>
<evidence type="ECO:0000256" key="2">
    <source>
        <dbReference type="ARBA" id="ARBA00022614"/>
    </source>
</evidence>
<dbReference type="SUPFAM" id="SSF52058">
    <property type="entry name" value="L domain-like"/>
    <property type="match status" value="1"/>
</dbReference>
<dbReference type="Gene3D" id="3.80.10.10">
    <property type="entry name" value="Ribonuclease Inhibitor"/>
    <property type="match status" value="1"/>
</dbReference>
<evidence type="ECO:0000256" key="3">
    <source>
        <dbReference type="ARBA" id="ARBA00022692"/>
    </source>
</evidence>
<feature type="signal peptide" evidence="11">
    <location>
        <begin position="1"/>
        <end position="25"/>
    </location>
</feature>
<evidence type="ECO:0008006" key="15">
    <source>
        <dbReference type="Google" id="ProtNLM"/>
    </source>
</evidence>
<dbReference type="Pfam" id="PF00041">
    <property type="entry name" value="fn3"/>
    <property type="match status" value="1"/>
</dbReference>
<dbReference type="PANTHER" id="PTHR24365">
    <property type="entry name" value="TOLL-LIKE RECEPTOR"/>
    <property type="match status" value="1"/>
</dbReference>